<dbReference type="InterPro" id="IPR013320">
    <property type="entry name" value="ConA-like_dom_sf"/>
</dbReference>
<dbReference type="InterPro" id="IPR001079">
    <property type="entry name" value="Galectin_CRD"/>
</dbReference>
<evidence type="ECO:0000256" key="2">
    <source>
        <dbReference type="RuleBase" id="RU102079"/>
    </source>
</evidence>
<dbReference type="CDD" id="cd00070">
    <property type="entry name" value="GLECT"/>
    <property type="match status" value="2"/>
</dbReference>
<dbReference type="Pfam" id="PF00337">
    <property type="entry name" value="Gal-bind_lectin"/>
    <property type="match status" value="2"/>
</dbReference>
<protein>
    <recommendedName>
        <fullName evidence="2">Galectin</fullName>
    </recommendedName>
</protein>
<dbReference type="PROSITE" id="PS51304">
    <property type="entry name" value="GALECTIN"/>
    <property type="match status" value="2"/>
</dbReference>
<dbReference type="SUPFAM" id="SSF49899">
    <property type="entry name" value="Concanavalin A-like lectins/glucanases"/>
    <property type="match status" value="2"/>
</dbReference>
<feature type="domain" description="Galectin" evidence="3">
    <location>
        <begin position="152"/>
        <end position="279"/>
    </location>
</feature>
<dbReference type="Proteomes" id="UP001620626">
    <property type="component" value="Unassembled WGS sequence"/>
</dbReference>
<feature type="domain" description="Galectin" evidence="3">
    <location>
        <begin position="11"/>
        <end position="143"/>
    </location>
</feature>
<dbReference type="AlphaFoldDB" id="A0ABD2JF67"/>
<proteinExistence type="predicted"/>
<dbReference type="InterPro" id="IPR044156">
    <property type="entry name" value="Galectin-like"/>
</dbReference>
<dbReference type="SMART" id="SM00908">
    <property type="entry name" value="Gal-bind_lectin"/>
    <property type="match status" value="2"/>
</dbReference>
<comment type="caution">
    <text evidence="4">The sequence shown here is derived from an EMBL/GenBank/DDBJ whole genome shotgun (WGS) entry which is preliminary data.</text>
</comment>
<dbReference type="SMART" id="SM00276">
    <property type="entry name" value="GLECT"/>
    <property type="match status" value="2"/>
</dbReference>
<sequence length="317" mass="35851">MPSSDFPMPYTSRLSEPCLAPGQSLVFQGAVDSDARHFELSLINGVPNSGQERIAFQICFHFEVGITILNSMLENGEWGEEEFHSNPFFHGKPFDVRIRVHEKRFDIFVNQVPWAVFEHRTDFRQIDHIQASGDVSLSAVHWGGRYFEMPYEMTFHDHALESGQRLFVYGIPRGDFAVSLIGDSLEELFRMSALFDKQIVVRNAQTDREWGAEESEASPFPFRKGEGFDLVILNEPLALQISVNGTSFCSFFHRTIDAHKDYKKVRISGEVDLTGMEVSLCWESVGGVSNCCKYPEGRAERTNAAGENVQQPIGLSR</sequence>
<dbReference type="GO" id="GO:0030246">
    <property type="term" value="F:carbohydrate binding"/>
    <property type="evidence" value="ECO:0007669"/>
    <property type="project" value="UniProtKB-UniRule"/>
</dbReference>
<evidence type="ECO:0000259" key="3">
    <source>
        <dbReference type="PROSITE" id="PS51304"/>
    </source>
</evidence>
<reference evidence="4 5" key="1">
    <citation type="submission" date="2024-10" db="EMBL/GenBank/DDBJ databases">
        <authorList>
            <person name="Kim D."/>
        </authorList>
    </citation>
    <scope>NUCLEOTIDE SEQUENCE [LARGE SCALE GENOMIC DNA]</scope>
    <source>
        <strain evidence="4">BH-2024</strain>
    </source>
</reference>
<keyword evidence="1 2" id="KW-0430">Lectin</keyword>
<organism evidence="4 5">
    <name type="scientific">Heterodera trifolii</name>
    <dbReference type="NCBI Taxonomy" id="157864"/>
    <lineage>
        <taxon>Eukaryota</taxon>
        <taxon>Metazoa</taxon>
        <taxon>Ecdysozoa</taxon>
        <taxon>Nematoda</taxon>
        <taxon>Chromadorea</taxon>
        <taxon>Rhabditida</taxon>
        <taxon>Tylenchina</taxon>
        <taxon>Tylenchomorpha</taxon>
        <taxon>Tylenchoidea</taxon>
        <taxon>Heteroderidae</taxon>
        <taxon>Heteroderinae</taxon>
        <taxon>Heterodera</taxon>
    </lineage>
</organism>
<dbReference type="PANTHER" id="PTHR11346:SF116">
    <property type="entry name" value="GALECTIN"/>
    <property type="match status" value="1"/>
</dbReference>
<gene>
    <name evidence="4" type="ORF">niasHT_021128</name>
</gene>
<evidence type="ECO:0000256" key="1">
    <source>
        <dbReference type="ARBA" id="ARBA00022734"/>
    </source>
</evidence>
<dbReference type="Gene3D" id="2.60.120.200">
    <property type="match status" value="2"/>
</dbReference>
<name>A0ABD2JF67_9BILA</name>
<dbReference type="EMBL" id="JBICBT010000987">
    <property type="protein sequence ID" value="KAL3089184.1"/>
    <property type="molecule type" value="Genomic_DNA"/>
</dbReference>
<evidence type="ECO:0000313" key="5">
    <source>
        <dbReference type="Proteomes" id="UP001620626"/>
    </source>
</evidence>
<accession>A0ABD2JF67</accession>
<dbReference type="PANTHER" id="PTHR11346">
    <property type="entry name" value="GALECTIN"/>
    <property type="match status" value="1"/>
</dbReference>
<evidence type="ECO:0000313" key="4">
    <source>
        <dbReference type="EMBL" id="KAL3089184.1"/>
    </source>
</evidence>
<keyword evidence="5" id="KW-1185">Reference proteome</keyword>